<sequence length="317" mass="36224">MYIHFIPTTTRMLCGYLRKFFFKRIISASSVLVRSAMENLLRRFASYPLLASTLNYNISAHPLNGLLLDKTSAVGHGVFDQSPFLLRRSNTSPQYSKTCRVLRMQKRVACCAFEIAYPGRTSAELSLHTKIKWRILAMLRYLGQTPLPPDFQLNDDVNDASRSGSAVNDVDFIASRHQCFSFLDKTDRMQLRLKRTLFLRSGHDTPIAEHPLNLVPMFQPDPLPPLFKFGYPLPTATASSGLSVHPCRQAQINASPNDWIFKIEFRRCICRGSISNANTNSQSFKRNRSRELERLPRKTRTRAELVDPATNAQIWRN</sequence>
<gene>
    <name evidence="1" type="ORF">B0H16DRAFT_1760905</name>
</gene>
<reference evidence="1" key="1">
    <citation type="submission" date="2023-03" db="EMBL/GenBank/DDBJ databases">
        <title>Massive genome expansion in bonnet fungi (Mycena s.s.) driven by repeated elements and novel gene families across ecological guilds.</title>
        <authorList>
            <consortium name="Lawrence Berkeley National Laboratory"/>
            <person name="Harder C.B."/>
            <person name="Miyauchi S."/>
            <person name="Viragh M."/>
            <person name="Kuo A."/>
            <person name="Thoen E."/>
            <person name="Andreopoulos B."/>
            <person name="Lu D."/>
            <person name="Skrede I."/>
            <person name="Drula E."/>
            <person name="Henrissat B."/>
            <person name="Morin E."/>
            <person name="Kohler A."/>
            <person name="Barry K."/>
            <person name="LaButti K."/>
            <person name="Morin E."/>
            <person name="Salamov A."/>
            <person name="Lipzen A."/>
            <person name="Mereny Z."/>
            <person name="Hegedus B."/>
            <person name="Baldrian P."/>
            <person name="Stursova M."/>
            <person name="Weitz H."/>
            <person name="Taylor A."/>
            <person name="Grigoriev I.V."/>
            <person name="Nagy L.G."/>
            <person name="Martin F."/>
            <person name="Kauserud H."/>
        </authorList>
    </citation>
    <scope>NUCLEOTIDE SEQUENCE</scope>
    <source>
        <strain evidence="1">CBHHK182m</strain>
    </source>
</reference>
<evidence type="ECO:0000313" key="2">
    <source>
        <dbReference type="Proteomes" id="UP001215598"/>
    </source>
</evidence>
<accession>A0AAD7NUG6</accession>
<dbReference type="Proteomes" id="UP001215598">
    <property type="component" value="Unassembled WGS sequence"/>
</dbReference>
<evidence type="ECO:0000313" key="1">
    <source>
        <dbReference type="EMBL" id="KAJ7775168.1"/>
    </source>
</evidence>
<proteinExistence type="predicted"/>
<keyword evidence="2" id="KW-1185">Reference proteome</keyword>
<organism evidence="1 2">
    <name type="scientific">Mycena metata</name>
    <dbReference type="NCBI Taxonomy" id="1033252"/>
    <lineage>
        <taxon>Eukaryota</taxon>
        <taxon>Fungi</taxon>
        <taxon>Dikarya</taxon>
        <taxon>Basidiomycota</taxon>
        <taxon>Agaricomycotina</taxon>
        <taxon>Agaricomycetes</taxon>
        <taxon>Agaricomycetidae</taxon>
        <taxon>Agaricales</taxon>
        <taxon>Marasmiineae</taxon>
        <taxon>Mycenaceae</taxon>
        <taxon>Mycena</taxon>
    </lineage>
</organism>
<dbReference type="AlphaFoldDB" id="A0AAD7NUG6"/>
<comment type="caution">
    <text evidence="1">The sequence shown here is derived from an EMBL/GenBank/DDBJ whole genome shotgun (WGS) entry which is preliminary data.</text>
</comment>
<name>A0AAD7NUG6_9AGAR</name>
<protein>
    <submittedName>
        <fullName evidence="1">Uncharacterized protein</fullName>
    </submittedName>
</protein>
<dbReference type="EMBL" id="JARKIB010000011">
    <property type="protein sequence ID" value="KAJ7775168.1"/>
    <property type="molecule type" value="Genomic_DNA"/>
</dbReference>